<dbReference type="InterPro" id="IPR022644">
    <property type="entry name" value="De-COase2_N"/>
</dbReference>
<keyword evidence="13 16" id="KW-0456">Lyase</keyword>
<dbReference type="EnsemblPlants" id="Pp3c16_1460V3.3">
    <property type="protein sequence ID" value="Pp3c16_1460V3.3"/>
    <property type="gene ID" value="Pp3c16_1460"/>
</dbReference>
<dbReference type="InterPro" id="IPR002985">
    <property type="entry name" value="Arg_decrbxlase"/>
</dbReference>
<comment type="pathway">
    <text evidence="4 16">Amine and polyamine biosynthesis; agmatine biosynthesis; agmatine from L-arginine: step 1/1.</text>
</comment>
<dbReference type="Gene3D" id="1.20.58.930">
    <property type="match status" value="1"/>
</dbReference>
<keyword evidence="11 16" id="KW-0745">Spermidine biosynthesis</keyword>
<feature type="domain" description="Arginine decarboxylase helical bundle" evidence="18">
    <location>
        <begin position="495"/>
        <end position="556"/>
    </location>
</feature>
<evidence type="ECO:0000256" key="14">
    <source>
        <dbReference type="ARBA" id="ARBA00049309"/>
    </source>
</evidence>
<dbReference type="InterPro" id="IPR000183">
    <property type="entry name" value="Orn/DAP/Arg_de-COase"/>
</dbReference>
<evidence type="ECO:0000313" key="20">
    <source>
        <dbReference type="EnsemblPlants" id="Pp3c16_1460V3.3"/>
    </source>
</evidence>
<protein>
    <recommendedName>
        <fullName evidence="6 16">Arginine decarboxylase</fullName>
        <ecNumber evidence="6 16">4.1.1.19</ecNumber>
    </recommendedName>
</protein>
<dbReference type="InterPro" id="IPR029066">
    <property type="entry name" value="PLP-binding_barrel"/>
</dbReference>
<dbReference type="UniPathway" id="UPA00186">
    <property type="reaction ID" value="UER00284"/>
</dbReference>
<gene>
    <name evidence="20" type="primary">LOC112293899</name>
</gene>
<evidence type="ECO:0000256" key="8">
    <source>
        <dbReference type="ARBA" id="ARBA00022793"/>
    </source>
</evidence>
<dbReference type="Gramene" id="Pp3c16_1460V3.4">
    <property type="protein sequence ID" value="Pp3c16_1460V3.4"/>
    <property type="gene ID" value="Pp3c16_1460"/>
</dbReference>
<evidence type="ECO:0000256" key="15">
    <source>
        <dbReference type="PIRSR" id="PIRSR600183-50"/>
    </source>
</evidence>
<comment type="catalytic activity">
    <reaction evidence="14 16">
        <text>L-arginine + H(+) = agmatine + CO2</text>
        <dbReference type="Rhea" id="RHEA:17641"/>
        <dbReference type="ChEBI" id="CHEBI:15378"/>
        <dbReference type="ChEBI" id="CHEBI:16526"/>
        <dbReference type="ChEBI" id="CHEBI:32682"/>
        <dbReference type="ChEBI" id="CHEBI:58145"/>
        <dbReference type="EC" id="4.1.1.19"/>
    </reaction>
</comment>
<keyword evidence="10 15" id="KW-0663">Pyridoxal phosphate</keyword>
<evidence type="ECO:0000256" key="3">
    <source>
        <dbReference type="ARBA" id="ARBA00002257"/>
    </source>
</evidence>
<dbReference type="NCBIfam" id="NF003763">
    <property type="entry name" value="PRK05354.1"/>
    <property type="match status" value="1"/>
</dbReference>
<evidence type="ECO:0000256" key="6">
    <source>
        <dbReference type="ARBA" id="ARBA00012426"/>
    </source>
</evidence>
<evidence type="ECO:0000256" key="12">
    <source>
        <dbReference type="ARBA" id="ARBA00023115"/>
    </source>
</evidence>
<name>A0A7I4B9U6_PHYPA</name>
<feature type="domain" description="Orn/DAP/Arg decarboxylase 2 N-terminal" evidence="17">
    <location>
        <begin position="196"/>
        <end position="441"/>
    </location>
</feature>
<dbReference type="NCBIfam" id="TIGR01273">
    <property type="entry name" value="speA"/>
    <property type="match status" value="1"/>
</dbReference>
<evidence type="ECO:0000256" key="13">
    <source>
        <dbReference type="ARBA" id="ARBA00023239"/>
    </source>
</evidence>
<evidence type="ECO:0000256" key="5">
    <source>
        <dbReference type="ARBA" id="ARBA00008357"/>
    </source>
</evidence>
<organism evidence="20 21">
    <name type="scientific">Physcomitrium patens</name>
    <name type="common">Spreading-leaved earth moss</name>
    <name type="synonym">Physcomitrella patens</name>
    <dbReference type="NCBI Taxonomy" id="3218"/>
    <lineage>
        <taxon>Eukaryota</taxon>
        <taxon>Viridiplantae</taxon>
        <taxon>Streptophyta</taxon>
        <taxon>Embryophyta</taxon>
        <taxon>Bryophyta</taxon>
        <taxon>Bryophytina</taxon>
        <taxon>Bryopsida</taxon>
        <taxon>Funariidae</taxon>
        <taxon>Funariales</taxon>
        <taxon>Funariaceae</taxon>
        <taxon>Physcomitrium</taxon>
    </lineage>
</organism>
<dbReference type="AlphaFoldDB" id="A0A7I4B9U6"/>
<dbReference type="GeneID" id="112293899"/>
<evidence type="ECO:0000313" key="21">
    <source>
        <dbReference type="Proteomes" id="UP000006727"/>
    </source>
</evidence>
<reference evidence="20 21" key="1">
    <citation type="journal article" date="2008" name="Science">
        <title>The Physcomitrella genome reveals evolutionary insights into the conquest of land by plants.</title>
        <authorList>
            <person name="Rensing S."/>
            <person name="Lang D."/>
            <person name="Zimmer A."/>
            <person name="Terry A."/>
            <person name="Salamov A."/>
            <person name="Shapiro H."/>
            <person name="Nishiyama T."/>
            <person name="Perroud P.-F."/>
            <person name="Lindquist E."/>
            <person name="Kamisugi Y."/>
            <person name="Tanahashi T."/>
            <person name="Sakakibara K."/>
            <person name="Fujita T."/>
            <person name="Oishi K."/>
            <person name="Shin-I T."/>
            <person name="Kuroki Y."/>
            <person name="Toyoda A."/>
            <person name="Suzuki Y."/>
            <person name="Hashimoto A."/>
            <person name="Yamaguchi K."/>
            <person name="Sugano A."/>
            <person name="Kohara Y."/>
            <person name="Fujiyama A."/>
            <person name="Anterola A."/>
            <person name="Aoki S."/>
            <person name="Ashton N."/>
            <person name="Barbazuk W.B."/>
            <person name="Barker E."/>
            <person name="Bennetzen J."/>
            <person name="Bezanilla M."/>
            <person name="Blankenship R."/>
            <person name="Cho S.H."/>
            <person name="Dutcher S."/>
            <person name="Estelle M."/>
            <person name="Fawcett J.A."/>
            <person name="Gundlach H."/>
            <person name="Hanada K."/>
            <person name="Heyl A."/>
            <person name="Hicks K.A."/>
            <person name="Hugh J."/>
            <person name="Lohr M."/>
            <person name="Mayer K."/>
            <person name="Melkozernov A."/>
            <person name="Murata T."/>
            <person name="Nelson D."/>
            <person name="Pils B."/>
            <person name="Prigge M."/>
            <person name="Reiss B."/>
            <person name="Renner T."/>
            <person name="Rombauts S."/>
            <person name="Rushton P."/>
            <person name="Sanderfoot A."/>
            <person name="Schween G."/>
            <person name="Shiu S.-H."/>
            <person name="Stueber K."/>
            <person name="Theodoulou F.L."/>
            <person name="Tu H."/>
            <person name="Van de Peer Y."/>
            <person name="Verrier P.J."/>
            <person name="Waters E."/>
            <person name="Wood A."/>
            <person name="Yang L."/>
            <person name="Cove D."/>
            <person name="Cuming A."/>
            <person name="Hasebe M."/>
            <person name="Lucas S."/>
            <person name="Mishler D.B."/>
            <person name="Reski R."/>
            <person name="Grigoriev I."/>
            <person name="Quatrano R.S."/>
            <person name="Boore J.L."/>
        </authorList>
    </citation>
    <scope>NUCLEOTIDE SEQUENCE [LARGE SCALE GENOMIC DNA]</scope>
    <source>
        <strain evidence="20 21">cv. Gransden 2004</strain>
    </source>
</reference>
<dbReference type="FunFam" id="2.40.37.10:FF:000062">
    <property type="match status" value="1"/>
</dbReference>
<dbReference type="PRINTS" id="PR01179">
    <property type="entry name" value="ODADCRBXLASE"/>
</dbReference>
<dbReference type="InterPro" id="IPR041128">
    <property type="entry name" value="Arg_decarbox_C"/>
</dbReference>
<proteinExistence type="inferred from homology"/>
<evidence type="ECO:0000256" key="2">
    <source>
        <dbReference type="ARBA" id="ARBA00001946"/>
    </source>
</evidence>
<keyword evidence="9 16" id="KW-0460">Magnesium</keyword>
<feature type="modified residue" description="N6-(pyridoxal phosphate)lysine" evidence="15">
    <location>
        <position position="203"/>
    </location>
</feature>
<evidence type="ECO:0000259" key="18">
    <source>
        <dbReference type="Pfam" id="PF17810"/>
    </source>
</evidence>
<evidence type="ECO:0000259" key="19">
    <source>
        <dbReference type="Pfam" id="PF17944"/>
    </source>
</evidence>
<evidence type="ECO:0000256" key="16">
    <source>
        <dbReference type="RuleBase" id="RU003740"/>
    </source>
</evidence>
<dbReference type="Pfam" id="PF17944">
    <property type="entry name" value="Arg_decarbox_C"/>
    <property type="match status" value="1"/>
</dbReference>
<dbReference type="GO" id="GO:0008295">
    <property type="term" value="P:spermidine biosynthetic process"/>
    <property type="evidence" value="ECO:0007669"/>
    <property type="project" value="UniProtKB-KW"/>
</dbReference>
<sequence length="771" mass="83820">MGSGLLRGGFKLKGFGAEISAPGLRKNACVAQALQSPDAPESLSFFSAGCELSRVGCRFVIGTRLVRQGVSSVARSAWGGGFVGRTSLDDGGGGEVEEEEEEAEWTVQDSDALYRLHGWGAPYFAINVAGHLCVRPSGGTEGRDEVDMMAVIDSLTAQQLQLPVILRFPDILHHRMRELQGCFSSAIAKFGYQRHFEGVFPIKCNPECHLLDQFVEFGFGLEVGSKPELLIALSKLSSRDGALLICNGYKDSVYVENVVLATRLGIRAVIVLEQIEELEEVVACSQRLGIRPIIGVRAKLSTKHNGHWGETSGDKAKFGLTVTQIVSVVYRLRQEGMLDCLKLLHFHIGSQISSILVIKEAMREASHTYCELARMGAPMGYIDVGGGLGIDYDGSKGHSSASVNYNMQNYANDVVAALMDACLLKGVAEPVIVSESGRALASHSSVLVFDVLHAPHHTKNPASAFLDNVSEAEDLHLDSFRNDYASNPQSQDAGEYLLSTFYQVCATLELGNIQEAFNDAKQLRQEASSLFRLGCLSLEQRAQADVLYEKVCQQVLGFGSRLPKEFKLSFPTLYTCNLSVFRSAPDSWAISQIFPVMPLHRLNEKPTVQAILADLTCDSDGKIDRFIGPSGEMSRALALHSLQEAKPYHLGLFLGGVYQEMLGSAHNLFGGVNIVYLRALGDGDFAIDFVLPGQTAGEVLGGTHHSHADLLKELVTQSSSSVAAGKLSQKEASLLIANYQRCLDSYTYFSMPSDFLYHKSNSESTLVHTTA</sequence>
<keyword evidence="21" id="KW-1185">Reference proteome</keyword>
<dbReference type="Gene3D" id="3.20.20.10">
    <property type="entry name" value="Alanine racemase"/>
    <property type="match status" value="1"/>
</dbReference>
<dbReference type="Gene3D" id="2.40.37.10">
    <property type="entry name" value="Lyase, Ornithine Decarboxylase, Chain A, domain 1"/>
    <property type="match status" value="1"/>
</dbReference>
<dbReference type="Proteomes" id="UP000006727">
    <property type="component" value="Chromosome 16"/>
</dbReference>
<dbReference type="GO" id="GO:0009446">
    <property type="term" value="P:putrescine biosynthetic process"/>
    <property type="evidence" value="ECO:0000318"/>
    <property type="project" value="GO_Central"/>
</dbReference>
<dbReference type="EMBL" id="ABEU02000016">
    <property type="status" value="NOT_ANNOTATED_CDS"/>
    <property type="molecule type" value="Genomic_DNA"/>
</dbReference>
<keyword evidence="12" id="KW-0620">Polyamine biosynthesis</keyword>
<dbReference type="GO" id="GO:0046872">
    <property type="term" value="F:metal ion binding"/>
    <property type="evidence" value="ECO:0007669"/>
    <property type="project" value="UniProtKB-KW"/>
</dbReference>
<dbReference type="GO" id="GO:0008792">
    <property type="term" value="F:arginine decarboxylase activity"/>
    <property type="evidence" value="ECO:0000318"/>
    <property type="project" value="GO_Central"/>
</dbReference>
<accession>A0A7I4B9U6</accession>
<dbReference type="GO" id="GO:0006527">
    <property type="term" value="P:L-arginine catabolic process"/>
    <property type="evidence" value="ECO:0007669"/>
    <property type="project" value="InterPro"/>
</dbReference>
<dbReference type="SUPFAM" id="SSF51419">
    <property type="entry name" value="PLP-binding barrel"/>
    <property type="match status" value="1"/>
</dbReference>
<dbReference type="InterPro" id="IPR040634">
    <property type="entry name" value="Arg_decarb_HB"/>
</dbReference>
<feature type="active site" description="Proton donor" evidence="15">
    <location>
        <position position="617"/>
    </location>
</feature>
<dbReference type="PRINTS" id="PR01180">
    <property type="entry name" value="ARGDCRBXLASE"/>
</dbReference>
<dbReference type="InterPro" id="IPR009006">
    <property type="entry name" value="Ala_racemase/Decarboxylase_C"/>
</dbReference>
<comment type="similarity">
    <text evidence="5 16">Belongs to the Orn/Lys/Arg decarboxylase class-II family. SpeA subfamily.</text>
</comment>
<dbReference type="EnsemblPlants" id="Pp3c16_1460V3.4">
    <property type="protein sequence ID" value="Pp3c16_1460V3.4"/>
    <property type="gene ID" value="Pp3c16_1460"/>
</dbReference>
<evidence type="ECO:0000256" key="10">
    <source>
        <dbReference type="ARBA" id="ARBA00022898"/>
    </source>
</evidence>
<dbReference type="KEGG" id="ppp:112293899"/>
<reference evidence="20" key="3">
    <citation type="submission" date="2020-12" db="UniProtKB">
        <authorList>
            <consortium name="EnsemblPlants"/>
        </authorList>
    </citation>
    <scope>IDENTIFICATION</scope>
</reference>
<dbReference type="OrthoDB" id="3717802at2759"/>
<dbReference type="PANTHER" id="PTHR43295:SF9">
    <property type="entry name" value="BIOSYNTHETIC ARGININE DECARBOXYLASE"/>
    <property type="match status" value="1"/>
</dbReference>
<comment type="cofactor">
    <cofactor evidence="2 16">
        <name>Mg(2+)</name>
        <dbReference type="ChEBI" id="CHEBI:18420"/>
    </cofactor>
</comment>
<keyword evidence="8 16" id="KW-0210">Decarboxylase</keyword>
<dbReference type="Pfam" id="PF02784">
    <property type="entry name" value="Orn_Arg_deC_N"/>
    <property type="match status" value="1"/>
</dbReference>
<dbReference type="CDD" id="cd06830">
    <property type="entry name" value="PLPDE_III_ADC"/>
    <property type="match status" value="1"/>
</dbReference>
<feature type="domain" description="Arginine decarboxylase C-terminal helical" evidence="19">
    <location>
        <begin position="697"/>
        <end position="749"/>
    </location>
</feature>
<reference evidence="20 21" key="2">
    <citation type="journal article" date="2018" name="Plant J.">
        <title>The Physcomitrella patens chromosome-scale assembly reveals moss genome structure and evolution.</title>
        <authorList>
            <person name="Lang D."/>
            <person name="Ullrich K.K."/>
            <person name="Murat F."/>
            <person name="Fuchs J."/>
            <person name="Jenkins J."/>
            <person name="Haas F.B."/>
            <person name="Piednoel M."/>
            <person name="Gundlach H."/>
            <person name="Van Bel M."/>
            <person name="Meyberg R."/>
            <person name="Vives C."/>
            <person name="Morata J."/>
            <person name="Symeonidi A."/>
            <person name="Hiss M."/>
            <person name="Muchero W."/>
            <person name="Kamisugi Y."/>
            <person name="Saleh O."/>
            <person name="Blanc G."/>
            <person name="Decker E.L."/>
            <person name="van Gessel N."/>
            <person name="Grimwood J."/>
            <person name="Hayes R.D."/>
            <person name="Graham S.W."/>
            <person name="Gunter L.E."/>
            <person name="McDaniel S.F."/>
            <person name="Hoernstein S.N.W."/>
            <person name="Larsson A."/>
            <person name="Li F.W."/>
            <person name="Perroud P.F."/>
            <person name="Phillips J."/>
            <person name="Ranjan P."/>
            <person name="Rokshar D.S."/>
            <person name="Rothfels C.J."/>
            <person name="Schneider L."/>
            <person name="Shu S."/>
            <person name="Stevenson D.W."/>
            <person name="Thummler F."/>
            <person name="Tillich M."/>
            <person name="Villarreal Aguilar J.C."/>
            <person name="Widiez T."/>
            <person name="Wong G.K."/>
            <person name="Wymore A."/>
            <person name="Zhang Y."/>
            <person name="Zimmer A.D."/>
            <person name="Quatrano R.S."/>
            <person name="Mayer K.F.X."/>
            <person name="Goodstein D."/>
            <person name="Casacuberta J.M."/>
            <person name="Vandepoele K."/>
            <person name="Reski R."/>
            <person name="Cuming A.C."/>
            <person name="Tuskan G.A."/>
            <person name="Maumus F."/>
            <person name="Salse J."/>
            <person name="Schmutz J."/>
            <person name="Rensing S.A."/>
        </authorList>
    </citation>
    <scope>NUCLEOTIDE SEQUENCE [LARGE SCALE GENOMIC DNA]</scope>
    <source>
        <strain evidence="20 21">cv. Gransden 2004</strain>
    </source>
</reference>
<dbReference type="PANTHER" id="PTHR43295">
    <property type="entry name" value="ARGININE DECARBOXYLASE"/>
    <property type="match status" value="1"/>
</dbReference>
<keyword evidence="7" id="KW-0479">Metal-binding</keyword>
<dbReference type="Gramene" id="Pp3c16_1460V3.3">
    <property type="protein sequence ID" value="Pp3c16_1460V3.3"/>
    <property type="gene ID" value="Pp3c16_1460"/>
</dbReference>
<evidence type="ECO:0000256" key="7">
    <source>
        <dbReference type="ARBA" id="ARBA00022723"/>
    </source>
</evidence>
<dbReference type="RefSeq" id="XP_024399626.1">
    <property type="nucleotide sequence ID" value="XM_024543858.2"/>
</dbReference>
<evidence type="ECO:0000256" key="11">
    <source>
        <dbReference type="ARBA" id="ARBA00023066"/>
    </source>
</evidence>
<evidence type="ECO:0000256" key="9">
    <source>
        <dbReference type="ARBA" id="ARBA00022842"/>
    </source>
</evidence>
<dbReference type="EC" id="4.1.1.19" evidence="6 16"/>
<comment type="function">
    <text evidence="3">Catalyzes the biosynthesis of agmatine from arginine.</text>
</comment>
<comment type="cofactor">
    <cofactor evidence="1 15 16">
        <name>pyridoxal 5'-phosphate</name>
        <dbReference type="ChEBI" id="CHEBI:597326"/>
    </cofactor>
</comment>
<evidence type="ECO:0000256" key="1">
    <source>
        <dbReference type="ARBA" id="ARBA00001933"/>
    </source>
</evidence>
<dbReference type="Pfam" id="PF17810">
    <property type="entry name" value="Arg_decarb_HB"/>
    <property type="match status" value="1"/>
</dbReference>
<evidence type="ECO:0000259" key="17">
    <source>
        <dbReference type="Pfam" id="PF02784"/>
    </source>
</evidence>
<evidence type="ECO:0000256" key="4">
    <source>
        <dbReference type="ARBA" id="ARBA00004773"/>
    </source>
</evidence>